<gene>
    <name evidence="1" type="ORF">FKZ61_03300</name>
</gene>
<dbReference type="PANTHER" id="PTHR39189:SF1">
    <property type="entry name" value="UPF0173 METAL-DEPENDENT HYDROLASE YTKL"/>
    <property type="match status" value="1"/>
</dbReference>
<keyword evidence="1" id="KW-0378">Hydrolase</keyword>
<sequence length="226" mass="24941">MKIKFYAHACFRLEGDGLSVVTDPYTPGPGASNFDPIHEPADIVIMSSATDRFHSDPSHITGDPVVVNAVEIPPEGKTVKGLHIRVFQTMESLTYDFGDRGPEANAMYTFTLDGIRVLHIGDIGNPISEEHLQALEGQVDLMFALTGGHATIALDDLDAAIRRIQPRVVIPMHYYSPKGVLNILPVEEFTRRYPPEAVTHVGSSELELSRETLPEGLHIYVLEQSR</sequence>
<comment type="caution">
    <text evidence="1">The sequence shown here is derived from an EMBL/GenBank/DDBJ whole genome shotgun (WGS) entry which is preliminary data.</text>
</comment>
<dbReference type="AlphaFoldDB" id="A0A540VL55"/>
<dbReference type="OrthoDB" id="9789133at2"/>
<dbReference type="Proteomes" id="UP000317371">
    <property type="component" value="Unassembled WGS sequence"/>
</dbReference>
<dbReference type="EMBL" id="VIGC01000003">
    <property type="protein sequence ID" value="TQE97452.1"/>
    <property type="molecule type" value="Genomic_DNA"/>
</dbReference>
<dbReference type="PANTHER" id="PTHR39189">
    <property type="entry name" value="UPF0173 METAL-DEPENDENT HYDROLASE YTKL"/>
    <property type="match status" value="1"/>
</dbReference>
<dbReference type="InterPro" id="IPR036866">
    <property type="entry name" value="RibonucZ/Hydroxyglut_hydro"/>
</dbReference>
<protein>
    <submittedName>
        <fullName evidence="1">MBL fold metallo-hydrolase</fullName>
    </submittedName>
</protein>
<dbReference type="SUPFAM" id="SSF56281">
    <property type="entry name" value="Metallo-hydrolase/oxidoreductase"/>
    <property type="match status" value="1"/>
</dbReference>
<organism evidence="1 2">
    <name type="scientific">Litorilinea aerophila</name>
    <dbReference type="NCBI Taxonomy" id="1204385"/>
    <lineage>
        <taxon>Bacteria</taxon>
        <taxon>Bacillati</taxon>
        <taxon>Chloroflexota</taxon>
        <taxon>Caldilineae</taxon>
        <taxon>Caldilineales</taxon>
        <taxon>Caldilineaceae</taxon>
        <taxon>Litorilinea</taxon>
    </lineage>
</organism>
<evidence type="ECO:0000313" key="2">
    <source>
        <dbReference type="Proteomes" id="UP000317371"/>
    </source>
</evidence>
<proteinExistence type="predicted"/>
<dbReference type="Gene3D" id="3.60.15.10">
    <property type="entry name" value="Ribonuclease Z/Hydroxyacylglutathione hydrolase-like"/>
    <property type="match status" value="1"/>
</dbReference>
<name>A0A540VL55_9CHLR</name>
<reference evidence="1 2" key="1">
    <citation type="submission" date="2019-06" db="EMBL/GenBank/DDBJ databases">
        <title>Genome sequence of Litorilinea aerophila BAA-2444.</title>
        <authorList>
            <person name="Maclea K.S."/>
            <person name="Maurais E.G."/>
            <person name="Iannazzi L.C."/>
        </authorList>
    </citation>
    <scope>NUCLEOTIDE SEQUENCE [LARGE SCALE GENOMIC DNA]</scope>
    <source>
        <strain evidence="1 2">ATCC BAA-2444</strain>
    </source>
</reference>
<dbReference type="Pfam" id="PF13483">
    <property type="entry name" value="Lactamase_B_3"/>
    <property type="match status" value="1"/>
</dbReference>
<accession>A0A540VL55</accession>
<dbReference type="RefSeq" id="WP_141608645.1">
    <property type="nucleotide sequence ID" value="NZ_VIGC02000003.1"/>
</dbReference>
<dbReference type="GO" id="GO:0016787">
    <property type="term" value="F:hydrolase activity"/>
    <property type="evidence" value="ECO:0007669"/>
    <property type="project" value="UniProtKB-KW"/>
</dbReference>
<evidence type="ECO:0000313" key="1">
    <source>
        <dbReference type="EMBL" id="TQE97452.1"/>
    </source>
</evidence>
<keyword evidence="2" id="KW-1185">Reference proteome</keyword>
<dbReference type="InParanoid" id="A0A540VL55"/>